<feature type="compositionally biased region" description="Polar residues" evidence="1">
    <location>
        <begin position="94"/>
        <end position="106"/>
    </location>
</feature>
<organism evidence="2 3">
    <name type="scientific">Vigna angularis var. angularis</name>
    <dbReference type="NCBI Taxonomy" id="157739"/>
    <lineage>
        <taxon>Eukaryota</taxon>
        <taxon>Viridiplantae</taxon>
        <taxon>Streptophyta</taxon>
        <taxon>Embryophyta</taxon>
        <taxon>Tracheophyta</taxon>
        <taxon>Spermatophyta</taxon>
        <taxon>Magnoliopsida</taxon>
        <taxon>eudicotyledons</taxon>
        <taxon>Gunneridae</taxon>
        <taxon>Pentapetalae</taxon>
        <taxon>rosids</taxon>
        <taxon>fabids</taxon>
        <taxon>Fabales</taxon>
        <taxon>Fabaceae</taxon>
        <taxon>Papilionoideae</taxon>
        <taxon>50 kb inversion clade</taxon>
        <taxon>NPAAA clade</taxon>
        <taxon>indigoferoid/millettioid clade</taxon>
        <taxon>Phaseoleae</taxon>
        <taxon>Vigna</taxon>
    </lineage>
</organism>
<feature type="compositionally biased region" description="Low complexity" evidence="1">
    <location>
        <begin position="76"/>
        <end position="93"/>
    </location>
</feature>
<dbReference type="EMBL" id="AP015040">
    <property type="protein sequence ID" value="BAT92063.1"/>
    <property type="molecule type" value="Genomic_DNA"/>
</dbReference>
<dbReference type="AlphaFoldDB" id="A0A0S3SGV2"/>
<feature type="region of interest" description="Disordered" evidence="1">
    <location>
        <begin position="40"/>
        <end position="106"/>
    </location>
</feature>
<sequence>MKLKLKLGLNLGIKICAASLPLPTTNQILTFSFHRHPPPCVGHHQRRSGHRDETVSPPSSMSSTTINSSFNHHQAPPRSFAQSSSSRSKPPRSLNTQINEQSKSRNLQGEFQIIPTFAYFSFVHEKSPNLKIQFSPPWIFIIIILYQAQSPNHEKPAPKKPKTLQKP</sequence>
<feature type="compositionally biased region" description="Low complexity" evidence="1">
    <location>
        <begin position="56"/>
        <end position="69"/>
    </location>
</feature>
<gene>
    <name evidence="2" type="primary">Vigan.07G072300</name>
    <name evidence="2" type="ORF">VIGAN_07072300</name>
</gene>
<proteinExistence type="predicted"/>
<reference evidence="2 3" key="1">
    <citation type="journal article" date="2015" name="Sci. Rep.">
        <title>The power of single molecule real-time sequencing technology in the de novo assembly of a eukaryotic genome.</title>
        <authorList>
            <person name="Sakai H."/>
            <person name="Naito K."/>
            <person name="Ogiso-Tanaka E."/>
            <person name="Takahashi Y."/>
            <person name="Iseki K."/>
            <person name="Muto C."/>
            <person name="Satou K."/>
            <person name="Teruya K."/>
            <person name="Shiroma A."/>
            <person name="Shimoji M."/>
            <person name="Hirano T."/>
            <person name="Itoh T."/>
            <person name="Kaga A."/>
            <person name="Tomooka N."/>
        </authorList>
    </citation>
    <scope>NUCLEOTIDE SEQUENCE [LARGE SCALE GENOMIC DNA]</scope>
    <source>
        <strain evidence="3">cv. Shumari</strain>
    </source>
</reference>
<protein>
    <submittedName>
        <fullName evidence="2">Uncharacterized protein</fullName>
    </submittedName>
</protein>
<accession>A0A0S3SGV2</accession>
<evidence type="ECO:0000256" key="1">
    <source>
        <dbReference type="SAM" id="MobiDB-lite"/>
    </source>
</evidence>
<feature type="compositionally biased region" description="Basic residues" evidence="1">
    <location>
        <begin position="40"/>
        <end position="49"/>
    </location>
</feature>
<dbReference type="Proteomes" id="UP000291084">
    <property type="component" value="Chromosome 7"/>
</dbReference>
<evidence type="ECO:0000313" key="2">
    <source>
        <dbReference type="EMBL" id="BAT92063.1"/>
    </source>
</evidence>
<keyword evidence="3" id="KW-1185">Reference proteome</keyword>
<evidence type="ECO:0000313" key="3">
    <source>
        <dbReference type="Proteomes" id="UP000291084"/>
    </source>
</evidence>
<name>A0A0S3SGV2_PHAAN</name>